<dbReference type="RefSeq" id="WP_000104334.1">
    <property type="nucleotide sequence ID" value="NZ_GL883901.1"/>
</dbReference>
<dbReference type="HOGENOM" id="CLU_043260_0_0_6"/>
<dbReference type="AlphaFoldDB" id="F4SV27"/>
<organism evidence="1 2">
    <name type="scientific">Escherichia coli M605</name>
    <dbReference type="NCBI Taxonomy" id="656417"/>
    <lineage>
        <taxon>Bacteria</taxon>
        <taxon>Pseudomonadati</taxon>
        <taxon>Pseudomonadota</taxon>
        <taxon>Gammaproteobacteria</taxon>
        <taxon>Enterobacterales</taxon>
        <taxon>Enterobacteriaceae</taxon>
        <taxon>Escherichia</taxon>
    </lineage>
</organism>
<protein>
    <recommendedName>
        <fullName evidence="3">DUF3383 domain-containing protein</fullName>
    </recommendedName>
</protein>
<dbReference type="EMBL" id="GL883901">
    <property type="protein sequence ID" value="EGI16849.1"/>
    <property type="molecule type" value="Genomic_DNA"/>
</dbReference>
<dbReference type="Pfam" id="PF11863">
    <property type="entry name" value="DUF3383"/>
    <property type="match status" value="1"/>
</dbReference>
<reference evidence="1 2" key="1">
    <citation type="submission" date="2010-01" db="EMBL/GenBank/DDBJ databases">
        <title>The Genome Sequence of Escherichia coli M605.</title>
        <authorList>
            <consortium name="The Broad Institute Genome Sequencing Platform"/>
            <consortium name="The Broad Institute Genome Sequencing Center for Infectious Disease"/>
            <person name="Feldgarden M."/>
            <person name="Gordon D.M."/>
            <person name="Johnson J.R."/>
            <person name="Johnston B.D."/>
            <person name="Young S."/>
            <person name="Zeng Q."/>
            <person name="Koehrsen M."/>
            <person name="Alvarado L."/>
            <person name="Berlin A.M."/>
            <person name="Borenstein D."/>
            <person name="Chapman S.B."/>
            <person name="Chen Z."/>
            <person name="Engels R."/>
            <person name="Freedman E."/>
            <person name="Gellesch M."/>
            <person name="Goldberg J."/>
            <person name="Griggs A."/>
            <person name="Gujja S."/>
            <person name="Heilman E.R."/>
            <person name="Heiman D.I."/>
            <person name="Hepburn T.A."/>
            <person name="Howarth C."/>
            <person name="Jen D."/>
            <person name="Larson L."/>
            <person name="Lewis B."/>
            <person name="Mehta T."/>
            <person name="Park D."/>
            <person name="Pearson M."/>
            <person name="Richards J."/>
            <person name="Roberts A."/>
            <person name="Saif S."/>
            <person name="Shea T.D."/>
            <person name="Shenoy N."/>
            <person name="Sisk P."/>
            <person name="Stolte C."/>
            <person name="Sykes S.N."/>
            <person name="Walk T."/>
            <person name="White J."/>
            <person name="Yandava C."/>
            <person name="Haas B."/>
            <person name="Henn M.R."/>
            <person name="Nusbaum C."/>
            <person name="Birren B."/>
        </authorList>
    </citation>
    <scope>NUCLEOTIDE SEQUENCE [LARGE SCALE GENOMIC DNA]</scope>
    <source>
        <strain evidence="1 2">M605</strain>
    </source>
</reference>
<evidence type="ECO:0008006" key="3">
    <source>
        <dbReference type="Google" id="ProtNLM"/>
    </source>
</evidence>
<evidence type="ECO:0000313" key="2">
    <source>
        <dbReference type="Proteomes" id="UP000004710"/>
    </source>
</evidence>
<dbReference type="Proteomes" id="UP000004710">
    <property type="component" value="Unassembled WGS sequence"/>
</dbReference>
<sequence length="496" mass="52840">MSTIPLSVDFNITPNVVTPAGSAVDANGLMLTDNELIPVGAVQSYYSSSDVSALMGSESKEFLAAQQYFNGYENSSVIPGELLMYRIVTSPVAGYLLSGNLKGVSLATLKAIPAGTITLSIDGESTTSTSIDLSTATSFSDIASKLQVGIGASKVVVEWLPIANRFIIRSATTGAESEVSYASAGALATGLLLTQDSAAIVSLGSDAVTLTDTMNNIINVNQNWILFNSLVELTDDQKTELCAWASSSKNRFGYVVHDTTSAGTVANNANCFVQKVVVANGYENIFPVYGTYLYSVTALAYAASVDFARTNGRISFKFRGFSGLAPNVSDLATAQALKSNGYNFYGSYSLNKTMAQYASDGAITGKFVWLDSFINQVWINANLVSAFSNLFTNNQSYPFNETGYGAVSAAVIDVAEQALNFGAIQRGVKLDNAQTRIVNNTVGKDISSTLYSQGWFLYIPTQSGSARIERDLKGVIFYYVDGQLIQSITMSSTAIL</sequence>
<proteinExistence type="predicted"/>
<accession>F4SV27</accession>
<evidence type="ECO:0000313" key="1">
    <source>
        <dbReference type="EMBL" id="EGI16849.1"/>
    </source>
</evidence>
<name>F4SV27_ECOLX</name>
<gene>
    <name evidence="1" type="ORF">ECIG_00353</name>
</gene>
<dbReference type="InterPro" id="IPR021808">
    <property type="entry name" value="DUF3383"/>
</dbReference>